<dbReference type="Proteomes" id="UP000078200">
    <property type="component" value="Unassembled WGS sequence"/>
</dbReference>
<keyword evidence="2" id="KW-1185">Reference proteome</keyword>
<evidence type="ECO:0000313" key="2">
    <source>
        <dbReference type="Proteomes" id="UP000078200"/>
    </source>
</evidence>
<protein>
    <submittedName>
        <fullName evidence="1">Uncharacterized protein</fullName>
    </submittedName>
</protein>
<organism evidence="1 2">
    <name type="scientific">Glossina austeni</name>
    <name type="common">Savannah tsetse fly</name>
    <dbReference type="NCBI Taxonomy" id="7395"/>
    <lineage>
        <taxon>Eukaryota</taxon>
        <taxon>Metazoa</taxon>
        <taxon>Ecdysozoa</taxon>
        <taxon>Arthropoda</taxon>
        <taxon>Hexapoda</taxon>
        <taxon>Insecta</taxon>
        <taxon>Pterygota</taxon>
        <taxon>Neoptera</taxon>
        <taxon>Endopterygota</taxon>
        <taxon>Diptera</taxon>
        <taxon>Brachycera</taxon>
        <taxon>Muscomorpha</taxon>
        <taxon>Hippoboscoidea</taxon>
        <taxon>Glossinidae</taxon>
        <taxon>Glossina</taxon>
    </lineage>
</organism>
<sequence>MIKVVALFRTSSGPMADLLSVRPLSPLSKAIMLVLIAEKRDMARALSIGVIKRLVMSSVTKSGQFRRKLCITESAPALPSNVTCQVKESPRAFSDSSSLLERGNECLHNSNIRGNKPFTTEEPKVIMEPINSQPAWVRLSDIRLFCEAERSNSSAALKTIFPLVCGMPSGEW</sequence>
<dbReference type="EnsemblMetazoa" id="GAUT040524-RA">
    <property type="protein sequence ID" value="GAUT040524-PA"/>
    <property type="gene ID" value="GAUT040524"/>
</dbReference>
<name>A0A1A9VLA4_GLOAU</name>
<proteinExistence type="predicted"/>
<dbReference type="AlphaFoldDB" id="A0A1A9VLA4"/>
<evidence type="ECO:0000313" key="1">
    <source>
        <dbReference type="EnsemblMetazoa" id="GAUT040524-PA"/>
    </source>
</evidence>
<reference evidence="1" key="1">
    <citation type="submission" date="2020-05" db="UniProtKB">
        <authorList>
            <consortium name="EnsemblMetazoa"/>
        </authorList>
    </citation>
    <scope>IDENTIFICATION</scope>
    <source>
        <strain evidence="1">TTRI</strain>
    </source>
</reference>
<accession>A0A1A9VLA4</accession>
<dbReference type="VEuPathDB" id="VectorBase:GAUT040524"/>